<feature type="region of interest" description="Disordered" evidence="1">
    <location>
        <begin position="312"/>
        <end position="344"/>
    </location>
</feature>
<dbReference type="EMBL" id="JAQQFN010000050">
    <property type="protein sequence ID" value="MFL9888839.1"/>
    <property type="molecule type" value="Genomic_DNA"/>
</dbReference>
<dbReference type="Proteomes" id="UP001629249">
    <property type="component" value="Unassembled WGS sequence"/>
</dbReference>
<feature type="domain" description="NERD" evidence="2">
    <location>
        <begin position="17"/>
        <end position="112"/>
    </location>
</feature>
<feature type="compositionally biased region" description="Polar residues" evidence="1">
    <location>
        <begin position="324"/>
        <end position="337"/>
    </location>
</feature>
<protein>
    <submittedName>
        <fullName evidence="3">Nuclease-related domain-containing protein</fullName>
    </submittedName>
</protein>
<organism evidence="3 4">
    <name type="scientific">Paraburkholderia agricolaris</name>
    <dbReference type="NCBI Taxonomy" id="2152888"/>
    <lineage>
        <taxon>Bacteria</taxon>
        <taxon>Pseudomonadati</taxon>
        <taxon>Pseudomonadota</taxon>
        <taxon>Betaproteobacteria</taxon>
        <taxon>Burkholderiales</taxon>
        <taxon>Burkholderiaceae</taxon>
        <taxon>Paraburkholderia</taxon>
    </lineage>
</organism>
<name>A0ABW9A345_9BURK</name>
<dbReference type="Pfam" id="PF08378">
    <property type="entry name" value="NERD"/>
    <property type="match status" value="1"/>
</dbReference>
<accession>A0ABW9A345</accession>
<dbReference type="RefSeq" id="WP_408335681.1">
    <property type="nucleotide sequence ID" value="NZ_JAQQFH010000059.1"/>
</dbReference>
<sequence length="367" mass="40109">MPIEIFCRYTRGATNTAERRVLSNAVDILERNQHSAVVLCDFYSGGQQIDLLVATEITTLVLQVKSYRHAVEGTTNSAYWRNPATGASLPNGYTQATDQMFALKDMLRQQSGRDPGFARAAVLFEQGIPVGSSLPQSDFRVQICDLQGLEALLLTPTSGGSSRVPWNLELLRKYAIQEGMARLPDFATRKPVDADSIAVPFQALTEPRLIKDARTVTDVKARPDRLKDVAPPVRQHVFIPVHQHATGQTKHLRHIPQSVFGLTAILIGTGLGWFARHVPEPAKPMTSDTQSLGPIHHSGEAKHRHDRIAKVNNKSPASTPPIKPTTTAMAQAPSLMSSAPPFQPCPEGVDRLGCTPSAETLTRLRGQ</sequence>
<gene>
    <name evidence="3" type="ORF">PQR66_37835</name>
</gene>
<keyword evidence="4" id="KW-1185">Reference proteome</keyword>
<evidence type="ECO:0000259" key="2">
    <source>
        <dbReference type="Pfam" id="PF08378"/>
    </source>
</evidence>
<comment type="caution">
    <text evidence="3">The sequence shown here is derived from an EMBL/GenBank/DDBJ whole genome shotgun (WGS) entry which is preliminary data.</text>
</comment>
<proteinExistence type="predicted"/>
<dbReference type="InterPro" id="IPR011528">
    <property type="entry name" value="NERD"/>
</dbReference>
<evidence type="ECO:0000313" key="4">
    <source>
        <dbReference type="Proteomes" id="UP001629249"/>
    </source>
</evidence>
<reference evidence="3 4" key="1">
    <citation type="journal article" date="2024" name="Chem. Sci.">
        <title>Discovery of megapolipeptins by genome mining of a Burkholderiales bacteria collection.</title>
        <authorList>
            <person name="Paulo B.S."/>
            <person name="Recchia M.J.J."/>
            <person name="Lee S."/>
            <person name="Fergusson C.H."/>
            <person name="Romanowski S.B."/>
            <person name="Hernandez A."/>
            <person name="Krull N."/>
            <person name="Liu D.Y."/>
            <person name="Cavanagh H."/>
            <person name="Bos A."/>
            <person name="Gray C.A."/>
            <person name="Murphy B.T."/>
            <person name="Linington R.G."/>
            <person name="Eustaquio A.S."/>
        </authorList>
    </citation>
    <scope>NUCLEOTIDE SEQUENCE [LARGE SCALE GENOMIC DNA]</scope>
    <source>
        <strain evidence="3 4">RL16-012-BIC-B</strain>
    </source>
</reference>
<evidence type="ECO:0000313" key="3">
    <source>
        <dbReference type="EMBL" id="MFL9888839.1"/>
    </source>
</evidence>
<evidence type="ECO:0000256" key="1">
    <source>
        <dbReference type="SAM" id="MobiDB-lite"/>
    </source>
</evidence>